<dbReference type="EC" id="3.6.1.-" evidence="1"/>
<reference evidence="1 2" key="1">
    <citation type="submission" date="2011-06" db="EMBL/GenBank/DDBJ databases">
        <authorList>
            <person name="Muzny D."/>
            <person name="Qin X."/>
            <person name="Deng J."/>
            <person name="Jiang H."/>
            <person name="Liu Y."/>
            <person name="Qu J."/>
            <person name="Song X.-Z."/>
            <person name="Zhang L."/>
            <person name="Thornton R."/>
            <person name="Coyle M."/>
            <person name="Francisco L."/>
            <person name="Jackson L."/>
            <person name="Javaid M."/>
            <person name="Korchina V."/>
            <person name="Kovar C."/>
            <person name="Mata R."/>
            <person name="Mathew T."/>
            <person name="Ngo R."/>
            <person name="Nguyen L."/>
            <person name="Nguyen N."/>
            <person name="Okwuonu G."/>
            <person name="Ongeri F."/>
            <person name="Pham C."/>
            <person name="Simmons D."/>
            <person name="Wilczek-Boney K."/>
            <person name="Hale W."/>
            <person name="Jakkamsetti A."/>
            <person name="Pham P."/>
            <person name="Ruth R."/>
            <person name="San Lucas F."/>
            <person name="Warren J."/>
            <person name="Zhang J."/>
            <person name="Zhao Z."/>
            <person name="Zhou C."/>
            <person name="Zhu D."/>
            <person name="Lee S."/>
            <person name="Bess C."/>
            <person name="Blankenburg K."/>
            <person name="Forbes L."/>
            <person name="Fu Q."/>
            <person name="Gubbala S."/>
            <person name="Hirani K."/>
            <person name="Jayaseelan J.C."/>
            <person name="Lara F."/>
            <person name="Munidasa M."/>
            <person name="Palculict T."/>
            <person name="Patil S."/>
            <person name="Pu L.-L."/>
            <person name="Saada N."/>
            <person name="Tang L."/>
            <person name="Weissenberger G."/>
            <person name="Zhu Y."/>
            <person name="Hemphill L."/>
            <person name="Shang Y."/>
            <person name="Youmans B."/>
            <person name="Ayvaz T."/>
            <person name="Ross M."/>
            <person name="Santibanez J."/>
            <person name="Aqrawi P."/>
            <person name="Gross S."/>
            <person name="Joshi V."/>
            <person name="Fowler G."/>
            <person name="Nazareth L."/>
            <person name="Reid J."/>
            <person name="Worley K."/>
            <person name="Petrosino J."/>
            <person name="Highlander S."/>
            <person name="Gibbs R."/>
        </authorList>
    </citation>
    <scope>NUCLEOTIDE SEQUENCE [LARGE SCALE GENOMIC DNA]</scope>
    <source>
        <strain evidence="1 2">ATCC 29427</strain>
    </source>
</reference>
<dbReference type="STRING" id="997350.HMPREF9129_1127"/>
<dbReference type="HOGENOM" id="CLU_3028280_0_0_9"/>
<evidence type="ECO:0000313" key="1">
    <source>
        <dbReference type="EMBL" id="EGY79755.1"/>
    </source>
</evidence>
<dbReference type="GO" id="GO:0016787">
    <property type="term" value="F:hydrolase activity"/>
    <property type="evidence" value="ECO:0007669"/>
    <property type="project" value="UniProtKB-KW"/>
</dbReference>
<dbReference type="AlphaFoldDB" id="G4D3Z7"/>
<gene>
    <name evidence="1" type="ORF">HMPREF9129_1127</name>
</gene>
<keyword evidence="1" id="KW-0067">ATP-binding</keyword>
<dbReference type="GO" id="GO:0004386">
    <property type="term" value="F:helicase activity"/>
    <property type="evidence" value="ECO:0007669"/>
    <property type="project" value="UniProtKB-KW"/>
</dbReference>
<organism evidence="1 2">
    <name type="scientific">Peptoniphilus indolicus ATCC 29427</name>
    <dbReference type="NCBI Taxonomy" id="997350"/>
    <lineage>
        <taxon>Bacteria</taxon>
        <taxon>Bacillati</taxon>
        <taxon>Bacillota</taxon>
        <taxon>Tissierellia</taxon>
        <taxon>Tissierellales</taxon>
        <taxon>Peptoniphilaceae</taxon>
        <taxon>Peptoniphilus</taxon>
    </lineage>
</organism>
<protein>
    <submittedName>
        <fullName evidence="1">DNA helicase II</fullName>
        <ecNumber evidence="1">3.6.1.-</ecNumber>
    </submittedName>
</protein>
<keyword evidence="1" id="KW-0378">Hydrolase</keyword>
<keyword evidence="1" id="KW-0347">Helicase</keyword>
<dbReference type="Proteomes" id="UP000003422">
    <property type="component" value="Unassembled WGS sequence"/>
</dbReference>
<accession>G4D3Z7</accession>
<proteinExistence type="predicted"/>
<sequence length="55" mass="6773">MNLTSREIDCKFFNHFVVRDVLNIIKFSYNMDDIDLFSEIYYKIKGYISKNIFYF</sequence>
<keyword evidence="1" id="KW-0547">Nucleotide-binding</keyword>
<evidence type="ECO:0000313" key="2">
    <source>
        <dbReference type="Proteomes" id="UP000003422"/>
    </source>
</evidence>
<keyword evidence="2" id="KW-1185">Reference proteome</keyword>
<dbReference type="EMBL" id="AGBB01000107">
    <property type="protein sequence ID" value="EGY79755.1"/>
    <property type="molecule type" value="Genomic_DNA"/>
</dbReference>
<dbReference type="PATRIC" id="fig|997350.3.peg.1084"/>
<name>G4D3Z7_9FIRM</name>
<comment type="caution">
    <text evidence="1">The sequence shown here is derived from an EMBL/GenBank/DDBJ whole genome shotgun (WGS) entry which is preliminary data.</text>
</comment>